<organism evidence="1 2">
    <name type="scientific">Larimichthys crocea</name>
    <name type="common">Large yellow croaker</name>
    <name type="synonym">Pseudosciaena crocea</name>
    <dbReference type="NCBI Taxonomy" id="215358"/>
    <lineage>
        <taxon>Eukaryota</taxon>
        <taxon>Metazoa</taxon>
        <taxon>Chordata</taxon>
        <taxon>Craniata</taxon>
        <taxon>Vertebrata</taxon>
        <taxon>Euteleostomi</taxon>
        <taxon>Actinopterygii</taxon>
        <taxon>Neopterygii</taxon>
        <taxon>Teleostei</taxon>
        <taxon>Neoteleostei</taxon>
        <taxon>Acanthomorphata</taxon>
        <taxon>Eupercaria</taxon>
        <taxon>Sciaenidae</taxon>
        <taxon>Larimichthys</taxon>
    </lineage>
</organism>
<evidence type="ECO:0000313" key="2">
    <source>
        <dbReference type="Proteomes" id="UP000793456"/>
    </source>
</evidence>
<sequence length="105" mass="11073">MEASVSDPTLATVPPGGKACSVRSLIVNRSVFTAVDVSDQTSAPAGADTQVLFAPEGSPLPPSDAELNSKLTPNSFYSISTDNTFRDTNAEEMSVLSLYRAYLSK</sequence>
<reference evidence="1" key="1">
    <citation type="submission" date="2018-11" db="EMBL/GenBank/DDBJ databases">
        <title>The sequence and de novo assembly of Larimichthys crocea genome using PacBio and Hi-C technologies.</title>
        <authorList>
            <person name="Xu P."/>
            <person name="Chen B."/>
            <person name="Zhou Z."/>
            <person name="Ke Q."/>
            <person name="Wu Y."/>
            <person name="Bai H."/>
            <person name="Pu F."/>
        </authorList>
    </citation>
    <scope>NUCLEOTIDE SEQUENCE</scope>
    <source>
        <tissue evidence="1">Muscle</tissue>
    </source>
</reference>
<comment type="caution">
    <text evidence="1">The sequence shown here is derived from an EMBL/GenBank/DDBJ whole genome shotgun (WGS) entry which is preliminary data.</text>
</comment>
<keyword evidence="2" id="KW-1185">Reference proteome</keyword>
<gene>
    <name evidence="1" type="ORF">E3U43_018896</name>
</gene>
<accession>A0ACD3QWI5</accession>
<protein>
    <submittedName>
        <fullName evidence="1">Uncharacterized protein</fullName>
    </submittedName>
</protein>
<evidence type="ECO:0000313" key="1">
    <source>
        <dbReference type="EMBL" id="TMS11505.1"/>
    </source>
</evidence>
<dbReference type="EMBL" id="CM011686">
    <property type="protein sequence ID" value="TMS11505.1"/>
    <property type="molecule type" value="Genomic_DNA"/>
</dbReference>
<dbReference type="Proteomes" id="UP000793456">
    <property type="component" value="Chromosome XIII"/>
</dbReference>
<proteinExistence type="predicted"/>
<name>A0ACD3QWI5_LARCR</name>